<sequence>MQIAISSRISKFKQRMASRRYRRARAKRIREKKHSIKRVFLGFIGITGIVLIWSGISRFASSNLTLGESVAIGVGLLFVSGLLTKRFVKMFS</sequence>
<name>A0A382ELU2_9ZZZZ</name>
<dbReference type="AlphaFoldDB" id="A0A382ELU2"/>
<feature type="transmembrane region" description="Helical" evidence="1">
    <location>
        <begin position="70"/>
        <end position="88"/>
    </location>
</feature>
<keyword evidence="1" id="KW-0812">Transmembrane</keyword>
<proteinExistence type="predicted"/>
<evidence type="ECO:0000256" key="1">
    <source>
        <dbReference type="SAM" id="Phobius"/>
    </source>
</evidence>
<accession>A0A382ELU2</accession>
<keyword evidence="1" id="KW-1133">Transmembrane helix</keyword>
<gene>
    <name evidence="2" type="ORF">METZ01_LOCUS204630</name>
</gene>
<keyword evidence="1" id="KW-0472">Membrane</keyword>
<dbReference type="EMBL" id="UINC01045247">
    <property type="protein sequence ID" value="SVB51776.1"/>
    <property type="molecule type" value="Genomic_DNA"/>
</dbReference>
<protein>
    <submittedName>
        <fullName evidence="2">Uncharacterized protein</fullName>
    </submittedName>
</protein>
<organism evidence="2">
    <name type="scientific">marine metagenome</name>
    <dbReference type="NCBI Taxonomy" id="408172"/>
    <lineage>
        <taxon>unclassified sequences</taxon>
        <taxon>metagenomes</taxon>
        <taxon>ecological metagenomes</taxon>
    </lineage>
</organism>
<reference evidence="2" key="1">
    <citation type="submission" date="2018-05" db="EMBL/GenBank/DDBJ databases">
        <authorList>
            <person name="Lanie J.A."/>
            <person name="Ng W.-L."/>
            <person name="Kazmierczak K.M."/>
            <person name="Andrzejewski T.M."/>
            <person name="Davidsen T.M."/>
            <person name="Wayne K.J."/>
            <person name="Tettelin H."/>
            <person name="Glass J.I."/>
            <person name="Rusch D."/>
            <person name="Podicherti R."/>
            <person name="Tsui H.-C.T."/>
            <person name="Winkler M.E."/>
        </authorList>
    </citation>
    <scope>NUCLEOTIDE SEQUENCE</scope>
</reference>
<evidence type="ECO:0000313" key="2">
    <source>
        <dbReference type="EMBL" id="SVB51776.1"/>
    </source>
</evidence>